<dbReference type="SUPFAM" id="SSF90229">
    <property type="entry name" value="CCCH zinc finger"/>
    <property type="match status" value="1"/>
</dbReference>
<dbReference type="PANTHER" id="PTHR46156">
    <property type="entry name" value="CCCH ZINGC FINGER"/>
    <property type="match status" value="1"/>
</dbReference>
<dbReference type="Pfam" id="PF00642">
    <property type="entry name" value="zf-CCCH"/>
    <property type="match status" value="1"/>
</dbReference>
<dbReference type="AlphaFoldDB" id="A0A3M7Q7I3"/>
<evidence type="ECO:0000259" key="6">
    <source>
        <dbReference type="PROSITE" id="PS50103"/>
    </source>
</evidence>
<evidence type="ECO:0000256" key="4">
    <source>
        <dbReference type="PROSITE-ProRule" id="PRU00723"/>
    </source>
</evidence>
<evidence type="ECO:0000256" key="2">
    <source>
        <dbReference type="ARBA" id="ARBA00022771"/>
    </source>
</evidence>
<comment type="caution">
    <text evidence="7">The sequence shown here is derived from an EMBL/GenBank/DDBJ whole genome shotgun (WGS) entry which is preliminary data.</text>
</comment>
<proteinExistence type="predicted"/>
<feature type="zinc finger region" description="C3H1-type" evidence="4">
    <location>
        <begin position="301"/>
        <end position="322"/>
    </location>
</feature>
<feature type="zinc finger region" description="C3H1-type" evidence="4">
    <location>
        <begin position="269"/>
        <end position="297"/>
    </location>
</feature>
<feature type="zinc finger region" description="C3H1-type" evidence="4">
    <location>
        <begin position="323"/>
        <end position="349"/>
    </location>
</feature>
<dbReference type="InterPro" id="IPR036855">
    <property type="entry name" value="Znf_CCCH_sf"/>
</dbReference>
<feature type="domain" description="C3H1-type" evidence="6">
    <location>
        <begin position="350"/>
        <end position="377"/>
    </location>
</feature>
<dbReference type="PROSITE" id="PS50103">
    <property type="entry name" value="ZF_C3H1"/>
    <property type="match status" value="5"/>
</dbReference>
<evidence type="ECO:0000256" key="1">
    <source>
        <dbReference type="ARBA" id="ARBA00022723"/>
    </source>
</evidence>
<reference evidence="7 8" key="1">
    <citation type="journal article" date="2018" name="Sci. Rep.">
        <title>Genomic signatures of local adaptation to the degree of environmental predictability in rotifers.</title>
        <authorList>
            <person name="Franch-Gras L."/>
            <person name="Hahn C."/>
            <person name="Garcia-Roger E.M."/>
            <person name="Carmona M.J."/>
            <person name="Serra M."/>
            <person name="Gomez A."/>
        </authorList>
    </citation>
    <scope>NUCLEOTIDE SEQUENCE [LARGE SCALE GENOMIC DNA]</scope>
    <source>
        <strain evidence="7">HYR1</strain>
    </source>
</reference>
<evidence type="ECO:0000256" key="5">
    <source>
        <dbReference type="SAM" id="MobiDB-lite"/>
    </source>
</evidence>
<feature type="domain" description="C3H1-type" evidence="6">
    <location>
        <begin position="301"/>
        <end position="322"/>
    </location>
</feature>
<keyword evidence="3 4" id="KW-0862">Zinc</keyword>
<name>A0A3M7Q7I3_BRAPC</name>
<sequence length="441" mass="51183">MNRQNSNIFRNTPFFRNNTNHTKNWVHMPEAAKTKTTSNPYSTSKSNLVQQSIESSNKLDELLKKCQQIGSSASGSPSTPKPFPVPIQNVPAHSNFTKINNYKLVKHFKSPKMHNHAQKISFDGYKKTSRFKFVKPKTIKINLNSLINQNMVNFRPSCTKYKIARQSMQWQAERKNKYKLRNIRKMIPRTAPKNRFKLVNNQQSPLNKYKLINSINLNRTRNETNKKIILANNLINRSKLTINRTIRKCQALQSSKKNTTQNKMSLNNKVEKKYCLFYNRFGRCSRGEVCPYIHDPNRVSLCPRFLRGTCKVKNCPFSHDASPEKIPVCSFFASGCCNRENCPYQHIFYGKDAKFCIDFAKGYCPLGSKCEKLHLIECPEFEKDKKCPRGKKCPLLHRKKKTHQKPEKNQNQNETLSFVPDFKSKNSENIKIFESKGLLLS</sequence>
<feature type="region of interest" description="Disordered" evidence="5">
    <location>
        <begin position="398"/>
        <end position="420"/>
    </location>
</feature>
<dbReference type="PANTHER" id="PTHR46156:SF1">
    <property type="entry name" value="ZINC FINGER CCCH DOMAIN-CONTAINING PROTEIN 3"/>
    <property type="match status" value="1"/>
</dbReference>
<feature type="domain" description="C3H1-type" evidence="6">
    <location>
        <begin position="269"/>
        <end position="297"/>
    </location>
</feature>
<accession>A0A3M7Q7I3</accession>
<evidence type="ECO:0000313" key="7">
    <source>
        <dbReference type="EMBL" id="RNA06918.1"/>
    </source>
</evidence>
<feature type="zinc finger region" description="C3H1-type" evidence="4">
    <location>
        <begin position="350"/>
        <end position="377"/>
    </location>
</feature>
<dbReference type="Proteomes" id="UP000276133">
    <property type="component" value="Unassembled WGS sequence"/>
</dbReference>
<keyword evidence="1 4" id="KW-0479">Metal-binding</keyword>
<keyword evidence="2 4" id="KW-0863">Zinc-finger</keyword>
<organism evidence="7 8">
    <name type="scientific">Brachionus plicatilis</name>
    <name type="common">Marine rotifer</name>
    <name type="synonym">Brachionus muelleri</name>
    <dbReference type="NCBI Taxonomy" id="10195"/>
    <lineage>
        <taxon>Eukaryota</taxon>
        <taxon>Metazoa</taxon>
        <taxon>Spiralia</taxon>
        <taxon>Gnathifera</taxon>
        <taxon>Rotifera</taxon>
        <taxon>Eurotatoria</taxon>
        <taxon>Monogononta</taxon>
        <taxon>Pseudotrocha</taxon>
        <taxon>Ploima</taxon>
        <taxon>Brachionidae</taxon>
        <taxon>Brachionus</taxon>
    </lineage>
</organism>
<dbReference type="Gene3D" id="4.10.1000.10">
    <property type="entry name" value="Zinc finger, CCCH-type"/>
    <property type="match status" value="2"/>
</dbReference>
<protein>
    <submittedName>
        <fullName evidence="7">Zinc finger CCCH domain-containing 3</fullName>
    </submittedName>
</protein>
<keyword evidence="8" id="KW-1185">Reference proteome</keyword>
<dbReference type="OrthoDB" id="3247158at2759"/>
<evidence type="ECO:0000256" key="3">
    <source>
        <dbReference type="ARBA" id="ARBA00022833"/>
    </source>
</evidence>
<feature type="domain" description="C3H1-type" evidence="6">
    <location>
        <begin position="378"/>
        <end position="400"/>
    </location>
</feature>
<dbReference type="GO" id="GO:0005634">
    <property type="term" value="C:nucleus"/>
    <property type="evidence" value="ECO:0007669"/>
    <property type="project" value="TreeGrafter"/>
</dbReference>
<dbReference type="GO" id="GO:0008270">
    <property type="term" value="F:zinc ion binding"/>
    <property type="evidence" value="ECO:0007669"/>
    <property type="project" value="UniProtKB-KW"/>
</dbReference>
<dbReference type="InterPro" id="IPR000571">
    <property type="entry name" value="Znf_CCCH"/>
</dbReference>
<feature type="domain" description="C3H1-type" evidence="6">
    <location>
        <begin position="323"/>
        <end position="349"/>
    </location>
</feature>
<evidence type="ECO:0000313" key="8">
    <source>
        <dbReference type="Proteomes" id="UP000276133"/>
    </source>
</evidence>
<dbReference type="SMART" id="SM00356">
    <property type="entry name" value="ZnF_C3H1"/>
    <property type="match status" value="5"/>
</dbReference>
<dbReference type="EMBL" id="REGN01007223">
    <property type="protein sequence ID" value="RNA06918.1"/>
    <property type="molecule type" value="Genomic_DNA"/>
</dbReference>
<gene>
    <name evidence="7" type="ORF">BpHYR1_044970</name>
</gene>
<feature type="zinc finger region" description="C3H1-type" evidence="4">
    <location>
        <begin position="378"/>
        <end position="400"/>
    </location>
</feature>
<dbReference type="STRING" id="10195.A0A3M7Q7I3"/>